<dbReference type="Proteomes" id="UP000203864">
    <property type="component" value="Segment"/>
</dbReference>
<dbReference type="GeneID" id="26626414"/>
<protein>
    <submittedName>
        <fullName evidence="2">Uncharacterized protein</fullName>
    </submittedName>
</protein>
<organism evidence="2 3">
    <name type="scientific">Pseudomonas phage PaMx74</name>
    <dbReference type="NCBI Taxonomy" id="1175663"/>
    <lineage>
        <taxon>Viruses</taxon>
        <taxon>Duplodnaviria</taxon>
        <taxon>Heunggongvirae</taxon>
        <taxon>Uroviricota</taxon>
        <taxon>Caudoviricetes</taxon>
        <taxon>Mesyanzhinovviridae</taxon>
        <taxon>Bradleyvirinae</taxon>
        <taxon>Cinvestavvirus</taxon>
        <taxon>Cinvestavvirus PaMx74</taxon>
        <taxon>Pamexvirus PaMx74</taxon>
    </lineage>
</organism>
<dbReference type="OrthoDB" id="40412at10239"/>
<sequence>MQEKKDAGHCPHHGSPWDGGRSYACGCAIDKWTLAKLKERAEPATARPHPGYTVEGEDDGYHD</sequence>
<evidence type="ECO:0000313" key="3">
    <source>
        <dbReference type="Proteomes" id="UP000203864"/>
    </source>
</evidence>
<dbReference type="RefSeq" id="YP_009199497.1">
    <property type="nucleotide sequence ID" value="NC_028809.1"/>
</dbReference>
<accession>A0A0S0MUY3</accession>
<proteinExistence type="predicted"/>
<name>A0A0S0MUY3_9CAUD</name>
<dbReference type="EMBL" id="JQ067093">
    <property type="protein sequence ID" value="ALH23487.1"/>
    <property type="molecule type" value="Genomic_DNA"/>
</dbReference>
<gene>
    <name evidence="2" type="ORF">PaMx74_58</name>
</gene>
<dbReference type="KEGG" id="vg:26626414"/>
<reference evidence="2 3" key="1">
    <citation type="journal article" date="2012" name="Appl. Environ. Microbiol.">
        <title>High Diversity and Novel Species of Pseudomonas aeruginosa Bacteriophages.</title>
        <authorList>
            <person name="Sepulveda-Robles O."/>
            <person name="Kameyama L."/>
            <person name="Guarneros G."/>
        </authorList>
    </citation>
    <scope>NUCLEOTIDE SEQUENCE [LARGE SCALE GENOMIC DNA]</scope>
</reference>
<evidence type="ECO:0000313" key="2">
    <source>
        <dbReference type="EMBL" id="ALH23487.1"/>
    </source>
</evidence>
<keyword evidence="3" id="KW-1185">Reference proteome</keyword>
<evidence type="ECO:0000256" key="1">
    <source>
        <dbReference type="SAM" id="MobiDB-lite"/>
    </source>
</evidence>
<feature type="region of interest" description="Disordered" evidence="1">
    <location>
        <begin position="40"/>
        <end position="63"/>
    </location>
</feature>